<dbReference type="EMBL" id="GGEC01078990">
    <property type="protein sequence ID" value="MBX59474.1"/>
    <property type="molecule type" value="Transcribed_RNA"/>
</dbReference>
<evidence type="ECO:0000313" key="1">
    <source>
        <dbReference type="EMBL" id="MBX59474.1"/>
    </source>
</evidence>
<accession>A0A2P2PXK4</accession>
<organism evidence="1">
    <name type="scientific">Rhizophora mucronata</name>
    <name type="common">Asiatic mangrove</name>
    <dbReference type="NCBI Taxonomy" id="61149"/>
    <lineage>
        <taxon>Eukaryota</taxon>
        <taxon>Viridiplantae</taxon>
        <taxon>Streptophyta</taxon>
        <taxon>Embryophyta</taxon>
        <taxon>Tracheophyta</taxon>
        <taxon>Spermatophyta</taxon>
        <taxon>Magnoliopsida</taxon>
        <taxon>eudicotyledons</taxon>
        <taxon>Gunneridae</taxon>
        <taxon>Pentapetalae</taxon>
        <taxon>rosids</taxon>
        <taxon>fabids</taxon>
        <taxon>Malpighiales</taxon>
        <taxon>Rhizophoraceae</taxon>
        <taxon>Rhizophora</taxon>
    </lineage>
</organism>
<sequence length="34" mass="4159">MENNLCELTTYRFTKLNRIEITFYLKKDTESTEI</sequence>
<protein>
    <submittedName>
        <fullName evidence="1">Uncharacterized protein</fullName>
    </submittedName>
</protein>
<dbReference type="AlphaFoldDB" id="A0A2P2PXK4"/>
<name>A0A2P2PXK4_RHIMU</name>
<reference evidence="1" key="1">
    <citation type="submission" date="2018-02" db="EMBL/GenBank/DDBJ databases">
        <title>Rhizophora mucronata_Transcriptome.</title>
        <authorList>
            <person name="Meera S.P."/>
            <person name="Sreeshan A."/>
            <person name="Augustine A."/>
        </authorList>
    </citation>
    <scope>NUCLEOTIDE SEQUENCE</scope>
    <source>
        <tissue evidence="1">Leaf</tissue>
    </source>
</reference>
<proteinExistence type="predicted"/>